<sequence>MEESNNKADTSKEDKWINYNIHGGRVMATVEQGEEIIISGISGCFPNSNNIHEFRDNLFNKVNMVLPNRRWEMNHPEIPVCSGTIPDIEQYDSGFFGVHERQSHTMDPMLAMLQEKTIEAIFDAGLHPTDLENTKTGVYVGICYSENDKMWFFENLASNTYALTGIERSMIAHRLSYFLRLKGPSYTTDTACSSSLYALEQAYRALRMGEIDTAIVGGTNLCLHPFMSLQFARQITIFIKTRHRKHQLGVLSKDGSCKAFDEQGNGYARSEAVGVLVLQRLKHAKRVYSEVVHVKTNCDGNKEQGITFPSKDAQKELLTDFYEECQMDRYSLSFLEAHGTGTSVGDPEECSAIDDVLATERTKPLLIGSVKSNMGHSEPASGVCAVIKAIIALETGIIPPNIHYNKPRPEIKGLVEGRMRVVTEKTPFEDDRGLVGVSSFGFGGGNCHLLLRWNPKTKVNKGLVPKDDLPRLVCLSARSEEGITSLFNSVAGKFDAEYIKLLHDGFRKNVENHLYRGYMIVSRLGEITRSNKFLRNYFPNTPPPLYVAFSELDNWFNIGCELMALPTFSAFIQNNDIGVLLGSVVVHLGLIELFRSMDVKPAHLLEYSLGALLSAYCNESLSLEETINCAVTINKATSDIRLEANNNNGHVSTILTMKKCFLLIAHP</sequence>
<dbReference type="InterPro" id="IPR018201">
    <property type="entry name" value="Ketoacyl_synth_AS"/>
</dbReference>
<feature type="domain" description="Ketosynthase family 3 (KS3)" evidence="3">
    <location>
        <begin position="33"/>
        <end position="453"/>
    </location>
</feature>
<evidence type="ECO:0000256" key="1">
    <source>
        <dbReference type="ARBA" id="ARBA00022679"/>
    </source>
</evidence>
<dbReference type="Gene3D" id="3.30.70.3290">
    <property type="match status" value="1"/>
</dbReference>
<reference evidence="4 5" key="1">
    <citation type="journal article" date="2023" name="Insect Mol. Biol.">
        <title>Genome sequencing provides insights into the evolution of gene families encoding plant cell wall-degrading enzymes in longhorned beetles.</title>
        <authorList>
            <person name="Shin N.R."/>
            <person name="Okamura Y."/>
            <person name="Kirsch R."/>
            <person name="Pauchet Y."/>
        </authorList>
    </citation>
    <scope>NUCLEOTIDE SEQUENCE [LARGE SCALE GENOMIC DNA]</scope>
    <source>
        <strain evidence="4">EAD_L_NR</strain>
    </source>
</reference>
<dbReference type="InterPro" id="IPR050091">
    <property type="entry name" value="PKS_NRPS_Biosynth_Enz"/>
</dbReference>
<dbReference type="Pfam" id="PF16197">
    <property type="entry name" value="KAsynt_C_assoc"/>
    <property type="match status" value="1"/>
</dbReference>
<accession>A0AAV8VYT7</accession>
<dbReference type="PROSITE" id="PS52004">
    <property type="entry name" value="KS3_2"/>
    <property type="match status" value="1"/>
</dbReference>
<gene>
    <name evidence="4" type="ORF">NQ315_002100</name>
</gene>
<dbReference type="SUPFAM" id="SSF53901">
    <property type="entry name" value="Thiolase-like"/>
    <property type="match status" value="1"/>
</dbReference>
<dbReference type="PANTHER" id="PTHR43775">
    <property type="entry name" value="FATTY ACID SYNTHASE"/>
    <property type="match status" value="1"/>
</dbReference>
<keyword evidence="5" id="KW-1185">Reference proteome</keyword>
<dbReference type="Proteomes" id="UP001159042">
    <property type="component" value="Unassembled WGS sequence"/>
</dbReference>
<dbReference type="GO" id="GO:0004312">
    <property type="term" value="F:fatty acid synthase activity"/>
    <property type="evidence" value="ECO:0007669"/>
    <property type="project" value="TreeGrafter"/>
</dbReference>
<dbReference type="Pfam" id="PF00109">
    <property type="entry name" value="ketoacyl-synt"/>
    <property type="match status" value="1"/>
</dbReference>
<evidence type="ECO:0000313" key="5">
    <source>
        <dbReference type="Proteomes" id="UP001159042"/>
    </source>
</evidence>
<evidence type="ECO:0000256" key="2">
    <source>
        <dbReference type="RuleBase" id="RU003694"/>
    </source>
</evidence>
<evidence type="ECO:0000259" key="3">
    <source>
        <dbReference type="PROSITE" id="PS52004"/>
    </source>
</evidence>
<dbReference type="InterPro" id="IPR014031">
    <property type="entry name" value="Ketoacyl_synth_C"/>
</dbReference>
<dbReference type="Gene3D" id="3.40.366.10">
    <property type="entry name" value="Malonyl-Coenzyme A Acyl Carrier Protein, domain 2"/>
    <property type="match status" value="1"/>
</dbReference>
<dbReference type="InterPro" id="IPR016039">
    <property type="entry name" value="Thiolase-like"/>
</dbReference>
<dbReference type="GO" id="GO:0004315">
    <property type="term" value="F:3-oxoacyl-[acyl-carrier-protein] synthase activity"/>
    <property type="evidence" value="ECO:0007669"/>
    <property type="project" value="InterPro"/>
</dbReference>
<keyword evidence="1 2" id="KW-0808">Transferase</keyword>
<comment type="caution">
    <text evidence="4">The sequence shown here is derived from an EMBL/GenBank/DDBJ whole genome shotgun (WGS) entry which is preliminary data.</text>
</comment>
<name>A0AAV8VYT7_9CUCU</name>
<evidence type="ECO:0000313" key="4">
    <source>
        <dbReference type="EMBL" id="KAJ8919479.1"/>
    </source>
</evidence>
<dbReference type="SMART" id="SM00825">
    <property type="entry name" value="PKS_KS"/>
    <property type="match status" value="1"/>
</dbReference>
<dbReference type="InterPro" id="IPR014030">
    <property type="entry name" value="Ketoacyl_synth_N"/>
</dbReference>
<dbReference type="Gene3D" id="3.40.47.10">
    <property type="match status" value="1"/>
</dbReference>
<dbReference type="PROSITE" id="PS00606">
    <property type="entry name" value="KS3_1"/>
    <property type="match status" value="1"/>
</dbReference>
<comment type="similarity">
    <text evidence="2">Belongs to the thiolase-like superfamily. Beta-ketoacyl-ACP synthases family.</text>
</comment>
<dbReference type="InterPro" id="IPR020841">
    <property type="entry name" value="PKS_Beta-ketoAc_synthase_dom"/>
</dbReference>
<dbReference type="PANTHER" id="PTHR43775:SF23">
    <property type="entry name" value="FATTY ACID SYNTHASE 3"/>
    <property type="match status" value="1"/>
</dbReference>
<dbReference type="GO" id="GO:0006633">
    <property type="term" value="P:fatty acid biosynthetic process"/>
    <property type="evidence" value="ECO:0007669"/>
    <property type="project" value="InterPro"/>
</dbReference>
<organism evidence="4 5">
    <name type="scientific">Exocentrus adspersus</name>
    <dbReference type="NCBI Taxonomy" id="1586481"/>
    <lineage>
        <taxon>Eukaryota</taxon>
        <taxon>Metazoa</taxon>
        <taxon>Ecdysozoa</taxon>
        <taxon>Arthropoda</taxon>
        <taxon>Hexapoda</taxon>
        <taxon>Insecta</taxon>
        <taxon>Pterygota</taxon>
        <taxon>Neoptera</taxon>
        <taxon>Endopterygota</taxon>
        <taxon>Coleoptera</taxon>
        <taxon>Polyphaga</taxon>
        <taxon>Cucujiformia</taxon>
        <taxon>Chrysomeloidea</taxon>
        <taxon>Cerambycidae</taxon>
        <taxon>Lamiinae</taxon>
        <taxon>Acanthocinini</taxon>
        <taxon>Exocentrus</taxon>
    </lineage>
</organism>
<dbReference type="EMBL" id="JANEYG010000017">
    <property type="protein sequence ID" value="KAJ8919479.1"/>
    <property type="molecule type" value="Genomic_DNA"/>
</dbReference>
<dbReference type="InterPro" id="IPR001227">
    <property type="entry name" value="Ac_transferase_dom_sf"/>
</dbReference>
<proteinExistence type="inferred from homology"/>
<dbReference type="CDD" id="cd00833">
    <property type="entry name" value="PKS"/>
    <property type="match status" value="1"/>
</dbReference>
<dbReference type="InterPro" id="IPR032821">
    <property type="entry name" value="PKS_assoc"/>
</dbReference>
<dbReference type="AlphaFoldDB" id="A0AAV8VYT7"/>
<dbReference type="Pfam" id="PF02801">
    <property type="entry name" value="Ketoacyl-synt_C"/>
    <property type="match status" value="1"/>
</dbReference>
<protein>
    <recommendedName>
        <fullName evidence="3">Ketosynthase family 3 (KS3) domain-containing protein</fullName>
    </recommendedName>
</protein>